<reference evidence="4" key="1">
    <citation type="journal article" date="2019" name="Int. J. Syst. Evol. Microbiol.">
        <title>The Global Catalogue of Microorganisms (GCM) 10K type strain sequencing project: providing services to taxonomists for standard genome sequencing and annotation.</title>
        <authorList>
            <consortium name="The Broad Institute Genomics Platform"/>
            <consortium name="The Broad Institute Genome Sequencing Center for Infectious Disease"/>
            <person name="Wu L."/>
            <person name="Ma J."/>
        </authorList>
    </citation>
    <scope>NUCLEOTIDE SEQUENCE [LARGE SCALE GENOMIC DNA]</scope>
    <source>
        <strain evidence="4">CECT 8064</strain>
    </source>
</reference>
<evidence type="ECO:0000256" key="1">
    <source>
        <dbReference type="SAM" id="MobiDB-lite"/>
    </source>
</evidence>
<feature type="chain" id="PRO_5047067636" description="SH3 domain-containing protein" evidence="2">
    <location>
        <begin position="29"/>
        <end position="168"/>
    </location>
</feature>
<gene>
    <name evidence="3" type="ORF">ACFPEN_22125</name>
</gene>
<evidence type="ECO:0000313" key="3">
    <source>
        <dbReference type="EMBL" id="MFC4515637.1"/>
    </source>
</evidence>
<comment type="caution">
    <text evidence="3">The sequence shown here is derived from an EMBL/GenBank/DDBJ whole genome shotgun (WGS) entry which is preliminary data.</text>
</comment>
<dbReference type="EMBL" id="JBHSFS010000010">
    <property type="protein sequence ID" value="MFC4515637.1"/>
    <property type="molecule type" value="Genomic_DNA"/>
</dbReference>
<organism evidence="3 4">
    <name type="scientific">Streptomyces ehimensis</name>
    <dbReference type="NCBI Taxonomy" id="68195"/>
    <lineage>
        <taxon>Bacteria</taxon>
        <taxon>Bacillati</taxon>
        <taxon>Actinomycetota</taxon>
        <taxon>Actinomycetes</taxon>
        <taxon>Kitasatosporales</taxon>
        <taxon>Streptomycetaceae</taxon>
        <taxon>Streptomyces</taxon>
    </lineage>
</organism>
<name>A0ABV9BNH6_9ACTN</name>
<keyword evidence="2" id="KW-0732">Signal</keyword>
<feature type="region of interest" description="Disordered" evidence="1">
    <location>
        <begin position="128"/>
        <end position="168"/>
    </location>
</feature>
<dbReference type="RefSeq" id="WP_206279813.1">
    <property type="nucleotide sequence ID" value="NZ_JBHSFS010000010.1"/>
</dbReference>
<feature type="compositionally biased region" description="Pro residues" evidence="1">
    <location>
        <begin position="138"/>
        <end position="152"/>
    </location>
</feature>
<feature type="signal peptide" evidence="2">
    <location>
        <begin position="1"/>
        <end position="28"/>
    </location>
</feature>
<keyword evidence="4" id="KW-1185">Reference proteome</keyword>
<protein>
    <recommendedName>
        <fullName evidence="5">SH3 domain-containing protein</fullName>
    </recommendedName>
</protein>
<sequence length="168" mass="17740">MISTLAIRSRRVSAGVIAAVTLGGSLLAAAPAAHSADAPPVPPIRPYGAVVSNTGINERGFPTTDSAVKGVLKYRTQVALRCKAHAQDVAGNPVWYLLRDRNTWVSAKYVENTGAVPVCKNVSKGMLEDAQQTRPQNVRPPQPARPSQPARPPQSRSAEAEQPSGPMG</sequence>
<dbReference type="Proteomes" id="UP001595990">
    <property type="component" value="Unassembled WGS sequence"/>
</dbReference>
<evidence type="ECO:0000256" key="2">
    <source>
        <dbReference type="SAM" id="SignalP"/>
    </source>
</evidence>
<accession>A0ABV9BNH6</accession>
<evidence type="ECO:0008006" key="5">
    <source>
        <dbReference type="Google" id="ProtNLM"/>
    </source>
</evidence>
<evidence type="ECO:0000313" key="4">
    <source>
        <dbReference type="Proteomes" id="UP001595990"/>
    </source>
</evidence>
<proteinExistence type="predicted"/>